<sequence length="346" mass="38685">MLFMAPSNSGPPLIFMTTILLGPKSNLVKLEYLDLSNNKLKGEIPGWLRSVQWLILSHNSFSSFGKSWEVSDLTQIQMLELGSNSFRGPLPNWILDHFSGSIPQCLSNTISGLQELNLRHNNFNGVFHPDMFLNTTILSSVDISDNQLEGELPKSLINCTTLEFLNVKSNRIKDTFPSWLGSLPSLSVMILRENELYGPLYYPHVSVGNGFTNDIPQSLANLTILEALDLSLNQLSGLIPQDLGSLSFLSIINFSHNNLQRPIPRSTQFQRQNCSAFMNNPRLYGLEDICGKIHVPNPTPQESEDLSEPKEQVISWISAGIAYGPGVFCGLVIGHRFSPRIHNWFM</sequence>
<name>A0ABQ7X3G2_BRANA</name>
<comment type="caution">
    <text evidence="11">The sequence shown here is derived from an EMBL/GenBank/DDBJ whole genome shotgun (WGS) entry which is preliminary data.</text>
</comment>
<evidence type="ECO:0000256" key="6">
    <source>
        <dbReference type="ARBA" id="ARBA00022737"/>
    </source>
</evidence>
<protein>
    <submittedName>
        <fullName evidence="11">Uncharacterized protein</fullName>
    </submittedName>
</protein>
<dbReference type="Proteomes" id="UP000824890">
    <property type="component" value="Unassembled WGS sequence"/>
</dbReference>
<dbReference type="EMBL" id="JAGKQM010002060">
    <property type="protein sequence ID" value="KAH0850477.1"/>
    <property type="molecule type" value="Genomic_DNA"/>
</dbReference>
<dbReference type="Pfam" id="PF00560">
    <property type="entry name" value="LRR_1"/>
    <property type="match status" value="2"/>
</dbReference>
<evidence type="ECO:0000256" key="3">
    <source>
        <dbReference type="ARBA" id="ARBA00022475"/>
    </source>
</evidence>
<comment type="similarity">
    <text evidence="2">Belongs to the RLP family.</text>
</comment>
<keyword evidence="9" id="KW-0675">Receptor</keyword>
<dbReference type="PROSITE" id="PS51450">
    <property type="entry name" value="LRR"/>
    <property type="match status" value="1"/>
</dbReference>
<gene>
    <name evidence="11" type="ORF">HID58_095524</name>
</gene>
<dbReference type="Pfam" id="PF13855">
    <property type="entry name" value="LRR_8"/>
    <property type="match status" value="1"/>
</dbReference>
<evidence type="ECO:0000256" key="1">
    <source>
        <dbReference type="ARBA" id="ARBA00004251"/>
    </source>
</evidence>
<dbReference type="Gene3D" id="3.80.10.10">
    <property type="entry name" value="Ribonuclease Inhibitor"/>
    <property type="match status" value="3"/>
</dbReference>
<keyword evidence="8" id="KW-0472">Membrane</keyword>
<reference evidence="11 12" key="1">
    <citation type="submission" date="2021-05" db="EMBL/GenBank/DDBJ databases">
        <title>Genome Assembly of Synthetic Allotetraploid Brassica napus Reveals Homoeologous Exchanges between Subgenomes.</title>
        <authorList>
            <person name="Davis J.T."/>
        </authorList>
    </citation>
    <scope>NUCLEOTIDE SEQUENCE [LARGE SCALE GENOMIC DNA]</scope>
    <source>
        <strain evidence="12">cv. Da-Ae</strain>
        <tissue evidence="11">Seedling</tissue>
    </source>
</reference>
<evidence type="ECO:0000256" key="2">
    <source>
        <dbReference type="ARBA" id="ARBA00009592"/>
    </source>
</evidence>
<evidence type="ECO:0000256" key="9">
    <source>
        <dbReference type="ARBA" id="ARBA00023170"/>
    </source>
</evidence>
<evidence type="ECO:0000256" key="10">
    <source>
        <dbReference type="ARBA" id="ARBA00023180"/>
    </source>
</evidence>
<dbReference type="SUPFAM" id="SSF52047">
    <property type="entry name" value="RNI-like"/>
    <property type="match status" value="1"/>
</dbReference>
<accession>A0ABQ7X3G2</accession>
<dbReference type="PRINTS" id="PR00019">
    <property type="entry name" value="LEURICHRPT"/>
</dbReference>
<dbReference type="InterPro" id="IPR001611">
    <property type="entry name" value="Leu-rich_rpt"/>
</dbReference>
<dbReference type="PANTHER" id="PTHR27004:SF454">
    <property type="entry name" value="RECEPTOR-LIKE PROTEIN 30"/>
    <property type="match status" value="1"/>
</dbReference>
<keyword evidence="10" id="KW-0325">Glycoprotein</keyword>
<organism evidence="11 12">
    <name type="scientific">Brassica napus</name>
    <name type="common">Rape</name>
    <dbReference type="NCBI Taxonomy" id="3708"/>
    <lineage>
        <taxon>Eukaryota</taxon>
        <taxon>Viridiplantae</taxon>
        <taxon>Streptophyta</taxon>
        <taxon>Embryophyta</taxon>
        <taxon>Tracheophyta</taxon>
        <taxon>Spermatophyta</taxon>
        <taxon>Magnoliopsida</taxon>
        <taxon>eudicotyledons</taxon>
        <taxon>Gunneridae</taxon>
        <taxon>Pentapetalae</taxon>
        <taxon>rosids</taxon>
        <taxon>malvids</taxon>
        <taxon>Brassicales</taxon>
        <taxon>Brassicaceae</taxon>
        <taxon>Brassiceae</taxon>
        <taxon>Brassica</taxon>
    </lineage>
</organism>
<evidence type="ECO:0000256" key="7">
    <source>
        <dbReference type="ARBA" id="ARBA00022989"/>
    </source>
</evidence>
<evidence type="ECO:0000256" key="5">
    <source>
        <dbReference type="ARBA" id="ARBA00022692"/>
    </source>
</evidence>
<keyword evidence="3" id="KW-1003">Cell membrane</keyword>
<dbReference type="InterPro" id="IPR032675">
    <property type="entry name" value="LRR_dom_sf"/>
</dbReference>
<keyword evidence="7" id="KW-1133">Transmembrane helix</keyword>
<keyword evidence="12" id="KW-1185">Reference proteome</keyword>
<evidence type="ECO:0000256" key="4">
    <source>
        <dbReference type="ARBA" id="ARBA00022614"/>
    </source>
</evidence>
<proteinExistence type="inferred from homology"/>
<keyword evidence="5" id="KW-0812">Transmembrane</keyword>
<evidence type="ECO:0000313" key="12">
    <source>
        <dbReference type="Proteomes" id="UP000824890"/>
    </source>
</evidence>
<keyword evidence="6" id="KW-0677">Repeat</keyword>
<keyword evidence="4" id="KW-0433">Leucine-rich repeat</keyword>
<evidence type="ECO:0000313" key="11">
    <source>
        <dbReference type="EMBL" id="KAH0850477.1"/>
    </source>
</evidence>
<dbReference type="PANTHER" id="PTHR27004">
    <property type="entry name" value="RECEPTOR-LIKE PROTEIN 12 ISOFORM X1"/>
    <property type="match status" value="1"/>
</dbReference>
<evidence type="ECO:0000256" key="8">
    <source>
        <dbReference type="ARBA" id="ARBA00023136"/>
    </source>
</evidence>
<comment type="subcellular location">
    <subcellularLocation>
        <location evidence="1">Cell membrane</location>
        <topology evidence="1">Single-pass type I membrane protein</topology>
    </subcellularLocation>
</comment>